<dbReference type="AlphaFoldDB" id="A0A151NA78"/>
<proteinExistence type="predicted"/>
<reference evidence="1 2" key="1">
    <citation type="journal article" date="2012" name="Genome Biol.">
        <title>Sequencing three crocodilian genomes to illuminate the evolution of archosaurs and amniotes.</title>
        <authorList>
            <person name="St John J.A."/>
            <person name="Braun E.L."/>
            <person name="Isberg S.R."/>
            <person name="Miles L.G."/>
            <person name="Chong A.Y."/>
            <person name="Gongora J."/>
            <person name="Dalzell P."/>
            <person name="Moran C."/>
            <person name="Bed'hom B."/>
            <person name="Abzhanov A."/>
            <person name="Burgess S.C."/>
            <person name="Cooksey A.M."/>
            <person name="Castoe T.A."/>
            <person name="Crawford N.G."/>
            <person name="Densmore L.D."/>
            <person name="Drew J.C."/>
            <person name="Edwards S.V."/>
            <person name="Faircloth B.C."/>
            <person name="Fujita M.K."/>
            <person name="Greenwold M.J."/>
            <person name="Hoffmann F.G."/>
            <person name="Howard J.M."/>
            <person name="Iguchi T."/>
            <person name="Janes D.E."/>
            <person name="Khan S.Y."/>
            <person name="Kohno S."/>
            <person name="de Koning A.J."/>
            <person name="Lance S.L."/>
            <person name="McCarthy F.M."/>
            <person name="McCormack J.E."/>
            <person name="Merchant M.E."/>
            <person name="Peterson D.G."/>
            <person name="Pollock D.D."/>
            <person name="Pourmand N."/>
            <person name="Raney B.J."/>
            <person name="Roessler K.A."/>
            <person name="Sanford J.R."/>
            <person name="Sawyer R.H."/>
            <person name="Schmidt C.J."/>
            <person name="Triplett E.W."/>
            <person name="Tuberville T.D."/>
            <person name="Venegas-Anaya M."/>
            <person name="Howard J.T."/>
            <person name="Jarvis E.D."/>
            <person name="Guillette L.J.Jr."/>
            <person name="Glenn T.C."/>
            <person name="Green R.E."/>
            <person name="Ray D.A."/>
        </authorList>
    </citation>
    <scope>NUCLEOTIDE SEQUENCE [LARGE SCALE GENOMIC DNA]</scope>
    <source>
        <strain evidence="1">KSC_2009_1</strain>
    </source>
</reference>
<evidence type="ECO:0000313" key="1">
    <source>
        <dbReference type="EMBL" id="KYO33681.1"/>
    </source>
</evidence>
<organism evidence="1 2">
    <name type="scientific">Alligator mississippiensis</name>
    <name type="common">American alligator</name>
    <dbReference type="NCBI Taxonomy" id="8496"/>
    <lineage>
        <taxon>Eukaryota</taxon>
        <taxon>Metazoa</taxon>
        <taxon>Chordata</taxon>
        <taxon>Craniata</taxon>
        <taxon>Vertebrata</taxon>
        <taxon>Euteleostomi</taxon>
        <taxon>Archelosauria</taxon>
        <taxon>Archosauria</taxon>
        <taxon>Crocodylia</taxon>
        <taxon>Alligatoridae</taxon>
        <taxon>Alligatorinae</taxon>
        <taxon>Alligator</taxon>
    </lineage>
</organism>
<accession>A0A151NA78</accession>
<protein>
    <submittedName>
        <fullName evidence="1">Uncharacterized protein</fullName>
    </submittedName>
</protein>
<keyword evidence="2" id="KW-1185">Reference proteome</keyword>
<gene>
    <name evidence="1" type="ORF">Y1Q_0008817</name>
</gene>
<evidence type="ECO:0000313" key="2">
    <source>
        <dbReference type="Proteomes" id="UP000050525"/>
    </source>
</evidence>
<name>A0A151NA78_ALLMI</name>
<sequence>MTREDDPEAFLKSFERATMVSGLDPSKWATKLGVLLVAQAQVAYSNMSRLDAHNYGKVKEEILYCLDITQESSCTPVALTSSAKLPYETGSESEGNNCTLQEKL</sequence>
<dbReference type="Proteomes" id="UP000050525">
    <property type="component" value="Unassembled WGS sequence"/>
</dbReference>
<dbReference type="EMBL" id="AKHW03003682">
    <property type="protein sequence ID" value="KYO33681.1"/>
    <property type="molecule type" value="Genomic_DNA"/>
</dbReference>
<comment type="caution">
    <text evidence="1">The sequence shown here is derived from an EMBL/GenBank/DDBJ whole genome shotgun (WGS) entry which is preliminary data.</text>
</comment>